<dbReference type="Pfam" id="PF10724">
    <property type="entry name" value="DUF2516"/>
    <property type="match status" value="1"/>
</dbReference>
<reference evidence="2 3" key="1">
    <citation type="submission" date="2019-07" db="EMBL/GenBank/DDBJ databases">
        <title>Analysis of the biochemical properties, biological activity and biotechnological potential of siderophores and biosurfactants produced by Antarctic psychrotolerant bacteria.</title>
        <authorList>
            <person name="Styczynski M."/>
            <person name="Krucon T."/>
            <person name="Decewicz P."/>
            <person name="Dziewit L."/>
        </authorList>
    </citation>
    <scope>NUCLEOTIDE SEQUENCE [LARGE SCALE GENOMIC DNA]</scope>
    <source>
        <strain evidence="2 3">ANT_H27</strain>
    </source>
</reference>
<evidence type="ECO:0000313" key="3">
    <source>
        <dbReference type="Proteomes" id="UP000323856"/>
    </source>
</evidence>
<organism evidence="2 3">
    <name type="scientific">Paeniglutamicibacter gangotriensis</name>
    <dbReference type="NCBI Taxonomy" id="254787"/>
    <lineage>
        <taxon>Bacteria</taxon>
        <taxon>Bacillati</taxon>
        <taxon>Actinomycetota</taxon>
        <taxon>Actinomycetes</taxon>
        <taxon>Micrococcales</taxon>
        <taxon>Micrococcaceae</taxon>
        <taxon>Paeniglutamicibacter</taxon>
    </lineage>
</organism>
<comment type="caution">
    <text evidence="2">The sequence shown here is derived from an EMBL/GenBank/DDBJ whole genome shotgun (WGS) entry which is preliminary data.</text>
</comment>
<sequence>MVYAHLFEMYLLFALSVLAAVLAIVALVDAVRRPAANYLRENKRSKPFWMGLTAAATLVCGLSAYTGFANIAAGAIGGGGGGIFQLIGACIACVYLADVKPAVSGKGGYYPY</sequence>
<gene>
    <name evidence="2" type="ORF">FQ154_19065</name>
</gene>
<keyword evidence="1" id="KW-0812">Transmembrane</keyword>
<proteinExistence type="predicted"/>
<keyword evidence="1" id="KW-0472">Membrane</keyword>
<evidence type="ECO:0000256" key="1">
    <source>
        <dbReference type="SAM" id="Phobius"/>
    </source>
</evidence>
<accession>A0A5B0E4P4</accession>
<keyword evidence="1" id="KW-1133">Transmembrane helix</keyword>
<dbReference type="AlphaFoldDB" id="A0A5B0E4P4"/>
<protein>
    <submittedName>
        <fullName evidence="2">DUF2516 family protein</fullName>
    </submittedName>
</protein>
<evidence type="ECO:0000313" key="2">
    <source>
        <dbReference type="EMBL" id="KAA0973262.1"/>
    </source>
</evidence>
<dbReference type="EMBL" id="VOBL01000031">
    <property type="protein sequence ID" value="KAA0973262.1"/>
    <property type="molecule type" value="Genomic_DNA"/>
</dbReference>
<dbReference type="Proteomes" id="UP000323856">
    <property type="component" value="Unassembled WGS sequence"/>
</dbReference>
<dbReference type="OrthoDB" id="4774469at2"/>
<feature type="transmembrane region" description="Helical" evidence="1">
    <location>
        <begin position="48"/>
        <end position="65"/>
    </location>
</feature>
<feature type="transmembrane region" description="Helical" evidence="1">
    <location>
        <begin position="71"/>
        <end position="97"/>
    </location>
</feature>
<dbReference type="InterPro" id="IPR019662">
    <property type="entry name" value="DUF2516"/>
</dbReference>
<dbReference type="RefSeq" id="WP_007272505.1">
    <property type="nucleotide sequence ID" value="NZ_JBITUG010000003.1"/>
</dbReference>
<name>A0A5B0E4P4_9MICC</name>
<feature type="transmembrane region" description="Helical" evidence="1">
    <location>
        <begin position="6"/>
        <end position="28"/>
    </location>
</feature>